<evidence type="ECO:0000313" key="2">
    <source>
        <dbReference type="EMBL" id="MCO6045169.1"/>
    </source>
</evidence>
<evidence type="ECO:0000259" key="1">
    <source>
        <dbReference type="SMART" id="SM00860"/>
    </source>
</evidence>
<evidence type="ECO:0000313" key="3">
    <source>
        <dbReference type="Proteomes" id="UP001155241"/>
    </source>
</evidence>
<keyword evidence="3" id="KW-1185">Reference proteome</keyword>
<gene>
    <name evidence="2" type="ORF">NG895_14755</name>
</gene>
<organism evidence="2 3">
    <name type="scientific">Aeoliella straminimaris</name>
    <dbReference type="NCBI Taxonomy" id="2954799"/>
    <lineage>
        <taxon>Bacteria</taxon>
        <taxon>Pseudomonadati</taxon>
        <taxon>Planctomycetota</taxon>
        <taxon>Planctomycetia</taxon>
        <taxon>Pirellulales</taxon>
        <taxon>Lacipirellulaceae</taxon>
        <taxon>Aeoliella</taxon>
    </lineage>
</organism>
<dbReference type="SMART" id="SM00860">
    <property type="entry name" value="SMI1_KNR4"/>
    <property type="match status" value="1"/>
</dbReference>
<name>A0A9X2FF74_9BACT</name>
<protein>
    <submittedName>
        <fullName evidence="2">SMI1/KNR4 family protein</fullName>
    </submittedName>
</protein>
<accession>A0A9X2FF74</accession>
<dbReference type="Pfam" id="PF09346">
    <property type="entry name" value="SMI1_KNR4"/>
    <property type="match status" value="1"/>
</dbReference>
<dbReference type="Proteomes" id="UP001155241">
    <property type="component" value="Unassembled WGS sequence"/>
</dbReference>
<dbReference type="SUPFAM" id="SSF160631">
    <property type="entry name" value="SMI1/KNR4-like"/>
    <property type="match status" value="1"/>
</dbReference>
<comment type="caution">
    <text evidence="2">The sequence shown here is derived from an EMBL/GenBank/DDBJ whole genome shotgun (WGS) entry which is preliminary data.</text>
</comment>
<dbReference type="RefSeq" id="WP_252853279.1">
    <property type="nucleotide sequence ID" value="NZ_JAMXLR010000051.1"/>
</dbReference>
<reference evidence="2" key="1">
    <citation type="submission" date="2022-06" db="EMBL/GenBank/DDBJ databases">
        <title>Aeoliella straminimaris, a novel planctomycete from sediments.</title>
        <authorList>
            <person name="Vitorino I.R."/>
            <person name="Lage O.M."/>
        </authorList>
    </citation>
    <scope>NUCLEOTIDE SEQUENCE</scope>
    <source>
        <strain evidence="2">ICT_H6.2</strain>
    </source>
</reference>
<dbReference type="EMBL" id="JAMXLR010000051">
    <property type="protein sequence ID" value="MCO6045169.1"/>
    <property type="molecule type" value="Genomic_DNA"/>
</dbReference>
<dbReference type="Gene3D" id="3.40.1580.10">
    <property type="entry name" value="SMI1/KNR4-like"/>
    <property type="match status" value="1"/>
</dbReference>
<feature type="domain" description="Knr4/Smi1-like" evidence="1">
    <location>
        <begin position="26"/>
        <end position="153"/>
    </location>
</feature>
<sequence length="166" mass="19034">MDNSILDKIETRLAANRPDYHALLNPPAQQYLFSALRTAVGITLPEGLRSFYLWHDGQNSASFEPLVENLTFMTLTEIAAIHQTHSDVAIFDQWDDDFWRPCWIPFLSNGGGDYLCVASETTGKVPIGSVLWYDHETSDREIVHRHFDDFLNDLYDRMVNDRLDVG</sequence>
<proteinExistence type="predicted"/>
<dbReference type="AlphaFoldDB" id="A0A9X2FF74"/>
<dbReference type="InterPro" id="IPR037883">
    <property type="entry name" value="Knr4/Smi1-like_sf"/>
</dbReference>
<dbReference type="InterPro" id="IPR018958">
    <property type="entry name" value="Knr4/Smi1-like_dom"/>
</dbReference>